<name>A0ABT0N871_9GAMM</name>
<feature type="compositionally biased region" description="Low complexity" evidence="1">
    <location>
        <begin position="590"/>
        <end position="600"/>
    </location>
</feature>
<dbReference type="RefSeq" id="WP_249249002.1">
    <property type="nucleotide sequence ID" value="NZ_JAKIKT010000003.1"/>
</dbReference>
<keyword evidence="3" id="KW-1185">Reference proteome</keyword>
<feature type="region of interest" description="Disordered" evidence="1">
    <location>
        <begin position="666"/>
        <end position="695"/>
    </location>
</feature>
<protein>
    <submittedName>
        <fullName evidence="2">NERD domain-containing protein</fullName>
    </submittedName>
</protein>
<gene>
    <name evidence="2" type="ORF">L2725_10975</name>
</gene>
<organism evidence="2 3">
    <name type="scientific">Shewanella corallii</name>
    <dbReference type="NCBI Taxonomy" id="560080"/>
    <lineage>
        <taxon>Bacteria</taxon>
        <taxon>Pseudomonadati</taxon>
        <taxon>Pseudomonadota</taxon>
        <taxon>Gammaproteobacteria</taxon>
        <taxon>Alteromonadales</taxon>
        <taxon>Shewanellaceae</taxon>
        <taxon>Shewanella</taxon>
    </lineage>
</organism>
<proteinExistence type="predicted"/>
<comment type="caution">
    <text evidence="2">The sequence shown here is derived from an EMBL/GenBank/DDBJ whole genome shotgun (WGS) entry which is preliminary data.</text>
</comment>
<feature type="region of interest" description="Disordered" evidence="1">
    <location>
        <begin position="590"/>
        <end position="609"/>
    </location>
</feature>
<evidence type="ECO:0000256" key="1">
    <source>
        <dbReference type="SAM" id="MobiDB-lite"/>
    </source>
</evidence>
<dbReference type="EMBL" id="JAKIKT010000003">
    <property type="protein sequence ID" value="MCL2914290.1"/>
    <property type="molecule type" value="Genomic_DNA"/>
</dbReference>
<reference evidence="2 3" key="1">
    <citation type="submission" date="2022-01" db="EMBL/GenBank/DDBJ databases">
        <title>Whole genome-based taxonomy of the Shewanellaceae.</title>
        <authorList>
            <person name="Martin-Rodriguez A.J."/>
        </authorList>
    </citation>
    <scope>NUCLEOTIDE SEQUENCE [LARGE SCALE GENOMIC DNA]</scope>
    <source>
        <strain evidence="2 3">DSM 21332</strain>
    </source>
</reference>
<dbReference type="Proteomes" id="UP001202831">
    <property type="component" value="Unassembled WGS sequence"/>
</dbReference>
<accession>A0ABT0N871</accession>
<feature type="compositionally biased region" description="Basic residues" evidence="1">
    <location>
        <begin position="676"/>
        <end position="695"/>
    </location>
</feature>
<evidence type="ECO:0000313" key="2">
    <source>
        <dbReference type="EMBL" id="MCL2914290.1"/>
    </source>
</evidence>
<sequence length="695" mass="80332">MIEQLNNFKCNDFENYLKDCNPSDDEIKEILKKTLSRPEILSIHSKSNRKERDKFLASLCNILDSRGDSVKEIIINKGKLVQISEELFDNISNVIEECEISKLEQATQIWAHLTRVESTISTIYSDIEKSYQQKPKTLLVTPFIRIKTKEGVEYSPDAAIERQVSYLSLTLSLLSYKNNWFKDGKVVLPNRVIPSEEDLFKAGSIELLALSWKQLEDNALRSILFGGDIFRDFGDDVPSDAREHGVKTAYYFSRSESEFEMFDSIACERFRKRSLQNFMEIMSHKGIKPTISNDLISVGKLSERSFISEDEIHACGNLQDVFCTNVFEDDTDYNGLTLRDWIRGYFTLRYLSDQVMSGEKLPIFSFSDMLKSLLDSGLTEVNALTFIELASFGKNSRDLFDCPLIKLEDSNLYLAYHCTVNSSVPNLILSRFSSLESESGKKGYRFEKEVIEVFTKHLSPCKSFKFKRELEEYEYDCVFVLDKRIFVFECKNRSLSWSSAVKAYRTKEYLSKTVKQVNRLKDALIEYPEVIREHFGVDVNSYEVIPVIFNCMPFSWLGKFDDVYISDFSSLSRFAKSSKINIIMTSKDGQVKQSSSKSKQWTGSTPNSDDLIRHLENPIQLRPFLNSRKKVEQWWIANTEVAFVSTDYEVDSEKYKKAEKAMFSPPAPIRNEANKRAKVKRNMIKSSKRKNRNKK</sequence>
<evidence type="ECO:0000313" key="3">
    <source>
        <dbReference type="Proteomes" id="UP001202831"/>
    </source>
</evidence>